<keyword evidence="2" id="KW-1185">Reference proteome</keyword>
<protein>
    <submittedName>
        <fullName evidence="1">Uncharacterized protein</fullName>
    </submittedName>
</protein>
<dbReference type="EMBL" id="CM029043">
    <property type="protein sequence ID" value="KAG2609783.1"/>
    <property type="molecule type" value="Genomic_DNA"/>
</dbReference>
<reference evidence="1" key="1">
    <citation type="submission" date="2020-05" db="EMBL/GenBank/DDBJ databases">
        <title>WGS assembly of Panicum virgatum.</title>
        <authorList>
            <person name="Lovell J.T."/>
            <person name="Jenkins J."/>
            <person name="Shu S."/>
            <person name="Juenger T.E."/>
            <person name="Schmutz J."/>
        </authorList>
    </citation>
    <scope>NUCLEOTIDE SEQUENCE</scope>
    <source>
        <strain evidence="1">AP13</strain>
    </source>
</reference>
<name>A0A8T0TL71_PANVG</name>
<proteinExistence type="predicted"/>
<evidence type="ECO:0000313" key="1">
    <source>
        <dbReference type="EMBL" id="KAG2609783.1"/>
    </source>
</evidence>
<organism evidence="1 2">
    <name type="scientific">Panicum virgatum</name>
    <name type="common">Blackwell switchgrass</name>
    <dbReference type="NCBI Taxonomy" id="38727"/>
    <lineage>
        <taxon>Eukaryota</taxon>
        <taxon>Viridiplantae</taxon>
        <taxon>Streptophyta</taxon>
        <taxon>Embryophyta</taxon>
        <taxon>Tracheophyta</taxon>
        <taxon>Spermatophyta</taxon>
        <taxon>Magnoliopsida</taxon>
        <taxon>Liliopsida</taxon>
        <taxon>Poales</taxon>
        <taxon>Poaceae</taxon>
        <taxon>PACMAD clade</taxon>
        <taxon>Panicoideae</taxon>
        <taxon>Panicodae</taxon>
        <taxon>Paniceae</taxon>
        <taxon>Panicinae</taxon>
        <taxon>Panicum</taxon>
        <taxon>Panicum sect. Hiantes</taxon>
    </lineage>
</organism>
<gene>
    <name evidence="1" type="ORF">PVAP13_4KG069700</name>
</gene>
<evidence type="ECO:0000313" key="2">
    <source>
        <dbReference type="Proteomes" id="UP000823388"/>
    </source>
</evidence>
<dbReference type="Proteomes" id="UP000823388">
    <property type="component" value="Chromosome 4K"/>
</dbReference>
<comment type="caution">
    <text evidence="1">The sequence shown here is derived from an EMBL/GenBank/DDBJ whole genome shotgun (WGS) entry which is preliminary data.</text>
</comment>
<sequence>MVDPLSSKHGFSWWWSARKKEKLPNSLLPSKKLLAAVLGKYTTTYSNNTKDQLATWSKNGETTQKFLSFFLR</sequence>
<dbReference type="AlphaFoldDB" id="A0A8T0TL71"/>
<accession>A0A8T0TL71</accession>